<comment type="caution">
    <text evidence="4">The sequence shown here is derived from an EMBL/GenBank/DDBJ whole genome shotgun (WGS) entry which is preliminary data.</text>
</comment>
<evidence type="ECO:0000259" key="3">
    <source>
        <dbReference type="Pfam" id="PF04862"/>
    </source>
</evidence>
<evidence type="ECO:0000313" key="5">
    <source>
        <dbReference type="Proteomes" id="UP000231019"/>
    </source>
</evidence>
<feature type="domain" description="DUF642" evidence="3">
    <location>
        <begin position="105"/>
        <end position="260"/>
    </location>
</feature>
<dbReference type="Proteomes" id="UP000231019">
    <property type="component" value="Unassembled WGS sequence"/>
</dbReference>
<dbReference type="InterPro" id="IPR006946">
    <property type="entry name" value="DGR2-like_dom"/>
</dbReference>
<accession>A0A2M7GBI7</accession>
<organism evidence="4 5">
    <name type="scientific">bacterium (Candidatus Blackallbacteria) CG17_big_fil_post_rev_8_21_14_2_50_48_46</name>
    <dbReference type="NCBI Taxonomy" id="2014261"/>
    <lineage>
        <taxon>Bacteria</taxon>
        <taxon>Candidatus Blackallbacteria</taxon>
    </lineage>
</organism>
<evidence type="ECO:0000313" key="4">
    <source>
        <dbReference type="EMBL" id="PIW19536.1"/>
    </source>
</evidence>
<feature type="region of interest" description="Disordered" evidence="1">
    <location>
        <begin position="17"/>
        <end position="105"/>
    </location>
</feature>
<feature type="compositionally biased region" description="Low complexity" evidence="1">
    <location>
        <begin position="28"/>
        <end position="74"/>
    </location>
</feature>
<evidence type="ECO:0000256" key="2">
    <source>
        <dbReference type="SAM" id="SignalP"/>
    </source>
</evidence>
<feature type="chain" id="PRO_5014669802" description="DUF642 domain-containing protein" evidence="2">
    <location>
        <begin position="23"/>
        <end position="264"/>
    </location>
</feature>
<evidence type="ECO:0000256" key="1">
    <source>
        <dbReference type="SAM" id="MobiDB-lite"/>
    </source>
</evidence>
<proteinExistence type="predicted"/>
<name>A0A2M7GBI7_9BACT</name>
<feature type="signal peptide" evidence="2">
    <location>
        <begin position="1"/>
        <end position="22"/>
    </location>
</feature>
<dbReference type="Gene3D" id="2.60.120.260">
    <property type="entry name" value="Galactose-binding domain-like"/>
    <property type="match status" value="1"/>
</dbReference>
<dbReference type="Pfam" id="PF04862">
    <property type="entry name" value="DUF642"/>
    <property type="match status" value="1"/>
</dbReference>
<sequence length="264" mass="27329">MRQSPVFALMLLAACQSSPSLSPPQTSPTPAQTSLAPSALPVSSSPLVSASAGSSASPSASPVLTAMPQATPQATPQPTPSPSAEPIVFSETPGCLTPPASGNKVRNGDFETPVVTKVGYQIVVDNFDSWKVDSGTVELVGTLWSAGSGAQSLDLDGKSYGSLSQSLATQAGQAYQLSFCLSANPDGLPKLKLLEIYWNNRSLGKLSVDSTGKDRVKMGWVTRSVKIPADWTTAEVTPLRIQSRNSSGGSWGAVLDALVVLPVS</sequence>
<protein>
    <recommendedName>
        <fullName evidence="3">DUF642 domain-containing protein</fullName>
    </recommendedName>
</protein>
<gene>
    <name evidence="4" type="ORF">COW36_01470</name>
</gene>
<dbReference type="PROSITE" id="PS51257">
    <property type="entry name" value="PROKAR_LIPOPROTEIN"/>
    <property type="match status" value="1"/>
</dbReference>
<dbReference type="AlphaFoldDB" id="A0A2M7GBI7"/>
<dbReference type="EMBL" id="PFFQ01000004">
    <property type="protein sequence ID" value="PIW19536.1"/>
    <property type="molecule type" value="Genomic_DNA"/>
</dbReference>
<reference evidence="4 5" key="1">
    <citation type="submission" date="2017-09" db="EMBL/GenBank/DDBJ databases">
        <title>Depth-based differentiation of microbial function through sediment-hosted aquifers and enrichment of novel symbionts in the deep terrestrial subsurface.</title>
        <authorList>
            <person name="Probst A.J."/>
            <person name="Ladd B."/>
            <person name="Jarett J.K."/>
            <person name="Geller-Mcgrath D.E."/>
            <person name="Sieber C.M."/>
            <person name="Emerson J.B."/>
            <person name="Anantharaman K."/>
            <person name="Thomas B.C."/>
            <person name="Malmstrom R."/>
            <person name="Stieglmeier M."/>
            <person name="Klingl A."/>
            <person name="Woyke T."/>
            <person name="Ryan C.M."/>
            <person name="Banfield J.F."/>
        </authorList>
    </citation>
    <scope>NUCLEOTIDE SEQUENCE [LARGE SCALE GENOMIC DNA]</scope>
    <source>
        <strain evidence="4">CG17_big_fil_post_rev_8_21_14_2_50_48_46</strain>
    </source>
</reference>
<keyword evidence="2" id="KW-0732">Signal</keyword>